<dbReference type="OrthoDB" id="1918432at2759"/>
<evidence type="ECO:0000256" key="8">
    <source>
        <dbReference type="PIRSR" id="PIRSR037913-3"/>
    </source>
</evidence>
<evidence type="ECO:0000256" key="7">
    <source>
        <dbReference type="PIRSR" id="PIRSR037913-2"/>
    </source>
</evidence>
<dbReference type="Proteomes" id="UP000708148">
    <property type="component" value="Unassembled WGS sequence"/>
</dbReference>
<evidence type="ECO:0000256" key="3">
    <source>
        <dbReference type="ARBA" id="ARBA00022801"/>
    </source>
</evidence>
<feature type="domain" description="Histone deacetylase" evidence="9">
    <location>
        <begin position="24"/>
        <end position="315"/>
    </location>
</feature>
<dbReference type="PRINTS" id="PR01270">
    <property type="entry name" value="HDASUPER"/>
</dbReference>
<evidence type="ECO:0000256" key="2">
    <source>
        <dbReference type="ARBA" id="ARBA00012111"/>
    </source>
</evidence>
<feature type="binding site" evidence="7">
    <location>
        <position position="300"/>
    </location>
    <ligand>
        <name>substrate</name>
    </ligand>
</feature>
<gene>
    <name evidence="10" type="ORF">OSTQU699_LOCUS2755</name>
</gene>
<dbReference type="InterPro" id="IPR003084">
    <property type="entry name" value="HDAC_I/II"/>
</dbReference>
<sequence length="360" mass="40355">MPKGNRVAYFYDDVLGKVYYAPKHPMKPPRLMMCQHLVVAYGLHKKMDVFKPREATPTELCRFHSEDYIDFMSTVTPDNVEEMALEAQKYGLDSDCPAFEDLATFCNTYTGASIEGAQFLNSGAYDIAINWSGGLHHAKKSCASGFCYINDLVLAILELLKCHSRVLYVDIDVHHGDGVEEAFYLTDRVMTVSFHKYGDNFFPGTGDIKDVGEKNGRFYSVNVPLRDGTDDVTFCELFKQVMSRVMEVFKPGAIVLQCGADSLAHDRLGCFNLSLKGHAEAVKFMKNFGVPMLVTGGGGYTKANVSRCWTYETAVLVDEELDDEIPANKFYEYYKPDHKLHMAVSKDMANHNAKAISRSP</sequence>
<reference evidence="10" key="1">
    <citation type="submission" date="2020-12" db="EMBL/GenBank/DDBJ databases">
        <authorList>
            <person name="Iha C."/>
        </authorList>
    </citation>
    <scope>NUCLEOTIDE SEQUENCE</scope>
</reference>
<dbReference type="InterPro" id="IPR023696">
    <property type="entry name" value="Ureohydrolase_dom_sf"/>
</dbReference>
<comment type="caution">
    <text evidence="10">The sequence shown here is derived from an EMBL/GenBank/DDBJ whole genome shotgun (WGS) entry which is preliminary data.</text>
</comment>
<evidence type="ECO:0000256" key="1">
    <source>
        <dbReference type="ARBA" id="ARBA00006457"/>
    </source>
</evidence>
<evidence type="ECO:0000313" key="11">
    <source>
        <dbReference type="Proteomes" id="UP000708148"/>
    </source>
</evidence>
<dbReference type="GO" id="GO:0005634">
    <property type="term" value="C:nucleus"/>
    <property type="evidence" value="ECO:0007669"/>
    <property type="project" value="TreeGrafter"/>
</dbReference>
<dbReference type="PRINTS" id="PR01271">
    <property type="entry name" value="HISDACETLASE"/>
</dbReference>
<evidence type="ECO:0000313" key="10">
    <source>
        <dbReference type="EMBL" id="CAD7697394.1"/>
    </source>
</evidence>
<proteinExistence type="inferred from homology"/>
<feature type="binding site" evidence="7">
    <location>
        <position position="95"/>
    </location>
    <ligand>
        <name>substrate</name>
    </ligand>
</feature>
<comment type="catalytic activity">
    <reaction evidence="5">
        <text>N(6)-acetyl-L-lysyl-[histone] + H2O = L-lysyl-[histone] + acetate</text>
        <dbReference type="Rhea" id="RHEA:58196"/>
        <dbReference type="Rhea" id="RHEA-COMP:9845"/>
        <dbReference type="Rhea" id="RHEA-COMP:11338"/>
        <dbReference type="ChEBI" id="CHEBI:15377"/>
        <dbReference type="ChEBI" id="CHEBI:29969"/>
        <dbReference type="ChEBI" id="CHEBI:30089"/>
        <dbReference type="ChEBI" id="CHEBI:61930"/>
        <dbReference type="EC" id="3.5.1.98"/>
    </reaction>
</comment>
<dbReference type="InterPro" id="IPR037138">
    <property type="entry name" value="His_deacetylse_dom_sf"/>
</dbReference>
<dbReference type="AlphaFoldDB" id="A0A8S1IRG0"/>
<dbReference type="GO" id="GO:0141221">
    <property type="term" value="F:histone deacetylase activity, hydrolytic mechanism"/>
    <property type="evidence" value="ECO:0007669"/>
    <property type="project" value="UniProtKB-EC"/>
</dbReference>
<dbReference type="PIRSF" id="PIRSF037913">
    <property type="entry name" value="His_deacetylse_1"/>
    <property type="match status" value="1"/>
</dbReference>
<dbReference type="SUPFAM" id="SSF52768">
    <property type="entry name" value="Arginase/deacetylase"/>
    <property type="match status" value="1"/>
</dbReference>
<dbReference type="EMBL" id="CAJHUC010000651">
    <property type="protein sequence ID" value="CAD7697394.1"/>
    <property type="molecule type" value="Genomic_DNA"/>
</dbReference>
<evidence type="ECO:0000259" key="9">
    <source>
        <dbReference type="Pfam" id="PF00850"/>
    </source>
</evidence>
<feature type="binding site" evidence="7">
    <location>
        <position position="145"/>
    </location>
    <ligand>
        <name>substrate</name>
    </ligand>
</feature>
<dbReference type="PANTHER" id="PTHR10625">
    <property type="entry name" value="HISTONE DEACETYLASE HDAC1-RELATED"/>
    <property type="match status" value="1"/>
</dbReference>
<dbReference type="GO" id="GO:0046872">
    <property type="term" value="F:metal ion binding"/>
    <property type="evidence" value="ECO:0007669"/>
    <property type="project" value="UniProtKB-KW"/>
</dbReference>
<dbReference type="EC" id="3.5.1.98" evidence="2"/>
<feature type="binding site" evidence="8">
    <location>
        <position position="172"/>
    </location>
    <ligand>
        <name>a divalent metal cation</name>
        <dbReference type="ChEBI" id="CHEBI:60240"/>
    </ligand>
</feature>
<keyword evidence="8" id="KW-0479">Metal-binding</keyword>
<comment type="similarity">
    <text evidence="1">Belongs to the histone deacetylase family. HD type 1 subfamily.</text>
</comment>
<evidence type="ECO:0000256" key="6">
    <source>
        <dbReference type="PIRSR" id="PIRSR037913-1"/>
    </source>
</evidence>
<dbReference type="InterPro" id="IPR023801">
    <property type="entry name" value="His_deacetylse_dom"/>
</dbReference>
<dbReference type="Gene3D" id="3.40.800.20">
    <property type="entry name" value="Histone deacetylase domain"/>
    <property type="match status" value="1"/>
</dbReference>
<keyword evidence="3" id="KW-0378">Hydrolase</keyword>
<dbReference type="PANTHER" id="PTHR10625:SF39">
    <property type="entry name" value="HISTONE DEACETYLASE 9"/>
    <property type="match status" value="1"/>
</dbReference>
<name>A0A8S1IRG0_9CHLO</name>
<dbReference type="InterPro" id="IPR000286">
    <property type="entry name" value="HDACs"/>
</dbReference>
<evidence type="ECO:0000256" key="5">
    <source>
        <dbReference type="ARBA" id="ARBA00048287"/>
    </source>
</evidence>
<feature type="active site" description="Proton acceptor" evidence="6">
    <location>
        <position position="137"/>
    </location>
</feature>
<organism evidence="10 11">
    <name type="scientific">Ostreobium quekettii</name>
    <dbReference type="NCBI Taxonomy" id="121088"/>
    <lineage>
        <taxon>Eukaryota</taxon>
        <taxon>Viridiplantae</taxon>
        <taxon>Chlorophyta</taxon>
        <taxon>core chlorophytes</taxon>
        <taxon>Ulvophyceae</taxon>
        <taxon>TCBD clade</taxon>
        <taxon>Bryopsidales</taxon>
        <taxon>Ostreobineae</taxon>
        <taxon>Ostreobiaceae</taxon>
        <taxon>Ostreobium</taxon>
    </lineage>
</organism>
<feature type="binding site" evidence="8">
    <location>
        <position position="261"/>
    </location>
    <ligand>
        <name>a divalent metal cation</name>
        <dbReference type="ChEBI" id="CHEBI:60240"/>
    </ligand>
</feature>
<protein>
    <recommendedName>
        <fullName evidence="2">histone deacetylase</fullName>
        <ecNumber evidence="2">3.5.1.98</ecNumber>
    </recommendedName>
</protein>
<dbReference type="Pfam" id="PF00850">
    <property type="entry name" value="Hist_deacetyl"/>
    <property type="match status" value="1"/>
</dbReference>
<accession>A0A8S1IRG0</accession>
<dbReference type="GO" id="GO:0040029">
    <property type="term" value="P:epigenetic regulation of gene expression"/>
    <property type="evidence" value="ECO:0007669"/>
    <property type="project" value="TreeGrafter"/>
</dbReference>
<evidence type="ECO:0000256" key="4">
    <source>
        <dbReference type="ARBA" id="ARBA00022853"/>
    </source>
</evidence>
<feature type="binding site" evidence="8">
    <location>
        <position position="174"/>
    </location>
    <ligand>
        <name>a divalent metal cation</name>
        <dbReference type="ChEBI" id="CHEBI:60240"/>
    </ligand>
</feature>
<keyword evidence="4" id="KW-0156">Chromatin regulator</keyword>
<keyword evidence="11" id="KW-1185">Reference proteome</keyword>